<name>A0A0A6XA18_ACTUT</name>
<evidence type="ECO:0000259" key="2">
    <source>
        <dbReference type="Pfam" id="PF10756"/>
    </source>
</evidence>
<dbReference type="RefSeq" id="WP_043524917.1">
    <property type="nucleotide sequence ID" value="NZ_BAABKU010000012.1"/>
</dbReference>
<feature type="transmembrane region" description="Helical" evidence="1">
    <location>
        <begin position="12"/>
        <end position="31"/>
    </location>
</feature>
<sequence>MVEDWVRAWQPARARWAVVVWEAFGLAYLHWTTARLFDLGTDAAVLLAALFLLVWAAGSWQVARMGVYFSEHAVRVRGVLRTRTVPWADVDGVFVDEVVHRAGPLRIPAGKTVFLALRDGGRVNTAMWEQGLEFHHRPQLFREVCRQLRQRAVPRSGRLLDIASPDAA</sequence>
<keyword evidence="1" id="KW-1133">Transmembrane helix</keyword>
<reference evidence="3 4" key="1">
    <citation type="submission" date="2014-10" db="EMBL/GenBank/DDBJ databases">
        <title>Draft genome sequence of Actinoplanes utahensis NRRL 12052.</title>
        <authorList>
            <person name="Velasco-Bucheli B."/>
            <person name="del Cerro C."/>
            <person name="Hormigo D."/>
            <person name="Garcia J.L."/>
            <person name="Acebal C."/>
            <person name="Arroyo M."/>
            <person name="de la Mata I."/>
        </authorList>
    </citation>
    <scope>NUCLEOTIDE SEQUENCE [LARGE SCALE GENOMIC DNA]</scope>
    <source>
        <strain evidence="3 4">NRRL 12052</strain>
    </source>
</reference>
<dbReference type="AlphaFoldDB" id="A0A0A6XA18"/>
<evidence type="ECO:0000313" key="4">
    <source>
        <dbReference type="Proteomes" id="UP000054537"/>
    </source>
</evidence>
<gene>
    <name evidence="3" type="ORF">MB27_14280</name>
</gene>
<dbReference type="Pfam" id="PF10756">
    <property type="entry name" value="bPH_6"/>
    <property type="match status" value="1"/>
</dbReference>
<accession>A0A0A6XA18</accession>
<comment type="caution">
    <text evidence="3">The sequence shown here is derived from an EMBL/GenBank/DDBJ whole genome shotgun (WGS) entry which is preliminary data.</text>
</comment>
<feature type="domain" description="Low molecular weight protein antigen 6 PH" evidence="2">
    <location>
        <begin position="71"/>
        <end position="123"/>
    </location>
</feature>
<evidence type="ECO:0000313" key="3">
    <source>
        <dbReference type="EMBL" id="KHD76957.1"/>
    </source>
</evidence>
<dbReference type="STRING" id="1869.MB27_14280"/>
<dbReference type="InterPro" id="IPR019692">
    <property type="entry name" value="CFP-6_PH"/>
</dbReference>
<protein>
    <recommendedName>
        <fullName evidence="2">Low molecular weight protein antigen 6 PH domain-containing protein</fullName>
    </recommendedName>
</protein>
<keyword evidence="1" id="KW-0812">Transmembrane</keyword>
<organism evidence="3 4">
    <name type="scientific">Actinoplanes utahensis</name>
    <dbReference type="NCBI Taxonomy" id="1869"/>
    <lineage>
        <taxon>Bacteria</taxon>
        <taxon>Bacillati</taxon>
        <taxon>Actinomycetota</taxon>
        <taxon>Actinomycetes</taxon>
        <taxon>Micromonosporales</taxon>
        <taxon>Micromonosporaceae</taxon>
        <taxon>Actinoplanes</taxon>
    </lineage>
</organism>
<dbReference type="Proteomes" id="UP000054537">
    <property type="component" value="Unassembled WGS sequence"/>
</dbReference>
<proteinExistence type="predicted"/>
<dbReference type="EMBL" id="JRTT01000014">
    <property type="protein sequence ID" value="KHD76957.1"/>
    <property type="molecule type" value="Genomic_DNA"/>
</dbReference>
<dbReference type="eggNOG" id="ENOG502ZWB4">
    <property type="taxonomic scope" value="Bacteria"/>
</dbReference>
<keyword evidence="1" id="KW-0472">Membrane</keyword>
<keyword evidence="4" id="KW-1185">Reference proteome</keyword>
<feature type="transmembrane region" description="Helical" evidence="1">
    <location>
        <begin position="43"/>
        <end position="63"/>
    </location>
</feature>
<evidence type="ECO:0000256" key="1">
    <source>
        <dbReference type="SAM" id="Phobius"/>
    </source>
</evidence>
<dbReference type="OrthoDB" id="4330234at2"/>